<evidence type="ECO:0000256" key="2">
    <source>
        <dbReference type="SAM" id="Phobius"/>
    </source>
</evidence>
<feature type="transmembrane region" description="Helical" evidence="2">
    <location>
        <begin position="440"/>
        <end position="460"/>
    </location>
</feature>
<geneLocation type="plasmid" evidence="3 4">
    <name>pPDG3</name>
</geneLocation>
<keyword evidence="2" id="KW-1133">Transmembrane helix</keyword>
<feature type="transmembrane region" description="Helical" evidence="2">
    <location>
        <begin position="173"/>
        <end position="194"/>
    </location>
</feature>
<dbReference type="AlphaFoldDB" id="A0A076EZ02"/>
<name>A0A076EZ02_RHOOP</name>
<dbReference type="InterPro" id="IPR005625">
    <property type="entry name" value="PepSY-ass_TM"/>
</dbReference>
<keyword evidence="2" id="KW-0472">Membrane</keyword>
<organism evidence="3 4">
    <name type="scientific">Rhodococcus opacus</name>
    <name type="common">Nocardia opaca</name>
    <dbReference type="NCBI Taxonomy" id="37919"/>
    <lineage>
        <taxon>Bacteria</taxon>
        <taxon>Bacillati</taxon>
        <taxon>Actinomycetota</taxon>
        <taxon>Actinomycetes</taxon>
        <taxon>Mycobacteriales</taxon>
        <taxon>Nocardiaceae</taxon>
        <taxon>Rhodococcus</taxon>
    </lineage>
</organism>
<dbReference type="PANTHER" id="PTHR34219">
    <property type="entry name" value="IRON-REGULATED INNER MEMBRANE PROTEIN-RELATED"/>
    <property type="match status" value="1"/>
</dbReference>
<dbReference type="EMBL" id="CP008950">
    <property type="protein sequence ID" value="AII11205.1"/>
    <property type="molecule type" value="Genomic_DNA"/>
</dbReference>
<dbReference type="PANTHER" id="PTHR34219:SF1">
    <property type="entry name" value="PEPSY DOMAIN-CONTAINING PROTEIN"/>
    <property type="match status" value="1"/>
</dbReference>
<keyword evidence="2" id="KW-0812">Transmembrane</keyword>
<gene>
    <name evidence="3" type="ORF">EP51_44995</name>
</gene>
<protein>
    <submittedName>
        <fullName evidence="3">Peptidase</fullName>
    </submittedName>
</protein>
<keyword evidence="3" id="KW-0614">Plasmid</keyword>
<dbReference type="RefSeq" id="WP_128644120.1">
    <property type="nucleotide sequence ID" value="NZ_CP008950.1"/>
</dbReference>
<dbReference type="Proteomes" id="UP000028488">
    <property type="component" value="Plasmid pPDG3"/>
</dbReference>
<feature type="region of interest" description="Disordered" evidence="1">
    <location>
        <begin position="273"/>
        <end position="301"/>
    </location>
</feature>
<feature type="compositionally biased region" description="Basic and acidic residues" evidence="1">
    <location>
        <begin position="1"/>
        <end position="19"/>
    </location>
</feature>
<feature type="transmembrane region" description="Helical" evidence="2">
    <location>
        <begin position="223"/>
        <end position="242"/>
    </location>
</feature>
<reference evidence="3 4" key="1">
    <citation type="submission" date="2014-07" db="EMBL/GenBank/DDBJ databases">
        <title>Genome Sequence of Rhodococcus opacus Strain R7, a Biodegrader of Mono- and Polycyclic Aromatic Hydrocarbons.</title>
        <authorList>
            <person name="Di Gennaro P."/>
            <person name="Zampolli J."/>
            <person name="Presti I."/>
            <person name="Cappelletti M."/>
            <person name="D'Ursi P."/>
            <person name="Orro A."/>
            <person name="Mezzelani A."/>
            <person name="Milanesi L."/>
        </authorList>
    </citation>
    <scope>NUCLEOTIDE SEQUENCE [LARGE SCALE GENOMIC DNA]</scope>
    <source>
        <strain evidence="3 4">R7</strain>
        <plasmid evidence="3">pPDG3</plasmid>
    </source>
</reference>
<accession>A0A076EZ02</accession>
<proteinExistence type="predicted"/>
<feature type="transmembrane region" description="Helical" evidence="2">
    <location>
        <begin position="36"/>
        <end position="61"/>
    </location>
</feature>
<evidence type="ECO:0000313" key="3">
    <source>
        <dbReference type="EMBL" id="AII11205.1"/>
    </source>
</evidence>
<evidence type="ECO:0000313" key="4">
    <source>
        <dbReference type="Proteomes" id="UP000028488"/>
    </source>
</evidence>
<feature type="region of interest" description="Disordered" evidence="1">
    <location>
        <begin position="1"/>
        <end position="26"/>
    </location>
</feature>
<sequence length="494" mass="53373">MSVPELDRDADVARDEPSAARDPSPPRGLRPMILRLHFYAGVFVAPFLVVAAVSGGLYALAPSLEQLVYRDYLAVEPTGPALPITDQVRAAQQVRPDLELAAVRPAAQPGDTTRVLFTDPGLGESERRAVFIDPATAQSRGELVVYGSSGALPVRTWLSQLHRHLHLGEPGRIYSELAASWLWVIALGGVYLWVRRYRTHRQRDAAARLWALDRASRGRRRTLNWHGVVGIWIAVGLVFLSATGLTWSRYAGQNITDLRSALSWTTPELDTALGSSDPSAMASGGHNGHGGASMPPSPEQMAPVDMIVGEVDTVLEVAQASGINGAVEVSIPADASTAFTVTQTRQPWRFSTDSIAVDGVSGQVTDLSRFAQWPLVAKLSSWGIALHMGVLFGLLNQLVLAALAVALLTVIVRGYILWWRRRPTHEHRWGPPPKRGVLRGVHPAAAVAVVAGAIAIGWFIPLLGLSLIAFVLVDATIGARARLRSRREASGQRL</sequence>
<feature type="transmembrane region" description="Helical" evidence="2">
    <location>
        <begin position="398"/>
        <end position="419"/>
    </location>
</feature>
<dbReference type="Pfam" id="PF03929">
    <property type="entry name" value="PepSY_TM"/>
    <property type="match status" value="1"/>
</dbReference>
<evidence type="ECO:0000256" key="1">
    <source>
        <dbReference type="SAM" id="MobiDB-lite"/>
    </source>
</evidence>